<dbReference type="GO" id="GO:0005737">
    <property type="term" value="C:cytoplasm"/>
    <property type="evidence" value="ECO:0007669"/>
    <property type="project" value="TreeGrafter"/>
</dbReference>
<dbReference type="Gene3D" id="3.90.1150.10">
    <property type="entry name" value="Aspartate Aminotransferase, domain 1"/>
    <property type="match status" value="2"/>
</dbReference>
<evidence type="ECO:0000313" key="6">
    <source>
        <dbReference type="EMBL" id="CAI6092810.1"/>
    </source>
</evidence>
<comment type="catalytic activity">
    <reaction evidence="5">
        <text>a 2-oxocarboxylate + L-ornithine = L-glutamate 5-semialdehyde + an L-alpha-amino acid</text>
        <dbReference type="Rhea" id="RHEA:13877"/>
        <dbReference type="ChEBI" id="CHEBI:35179"/>
        <dbReference type="ChEBI" id="CHEBI:46911"/>
        <dbReference type="ChEBI" id="CHEBI:58066"/>
        <dbReference type="ChEBI" id="CHEBI:59869"/>
        <dbReference type="EC" id="2.6.1.13"/>
    </reaction>
</comment>
<comment type="cofactor">
    <cofactor evidence="1 5">
        <name>pyridoxal 5'-phosphate</name>
        <dbReference type="ChEBI" id="CHEBI:597326"/>
    </cofactor>
</comment>
<name>A0AA35M9Y4_9HYPO</name>
<accession>A0AA35M9Y4</accession>
<dbReference type="InterPro" id="IPR015422">
    <property type="entry name" value="PyrdxlP-dep_Trfase_small"/>
</dbReference>
<dbReference type="GO" id="GO:0004587">
    <property type="term" value="F:ornithine aminotransferase activity"/>
    <property type="evidence" value="ECO:0007669"/>
    <property type="project" value="UniProtKB-EC"/>
</dbReference>
<evidence type="ECO:0000256" key="2">
    <source>
        <dbReference type="ARBA" id="ARBA00008954"/>
    </source>
</evidence>
<dbReference type="GO" id="GO:0042802">
    <property type="term" value="F:identical protein binding"/>
    <property type="evidence" value="ECO:0007669"/>
    <property type="project" value="TreeGrafter"/>
</dbReference>
<proteinExistence type="inferred from homology"/>
<evidence type="ECO:0000313" key="7">
    <source>
        <dbReference type="Proteomes" id="UP001160390"/>
    </source>
</evidence>
<evidence type="ECO:0000256" key="3">
    <source>
        <dbReference type="ARBA" id="ARBA00022898"/>
    </source>
</evidence>
<evidence type="ECO:0000256" key="4">
    <source>
        <dbReference type="RuleBase" id="RU003560"/>
    </source>
</evidence>
<dbReference type="GO" id="GO:0010121">
    <property type="term" value="P:L-arginine catabolic process to proline via ornithine"/>
    <property type="evidence" value="ECO:0007669"/>
    <property type="project" value="TreeGrafter"/>
</dbReference>
<comment type="caution">
    <text evidence="6">The sequence shown here is derived from an EMBL/GenBank/DDBJ whole genome shotgun (WGS) entry which is preliminary data.</text>
</comment>
<dbReference type="PIRSF" id="PIRSF000521">
    <property type="entry name" value="Transaminase_4ab_Lys_Orn"/>
    <property type="match status" value="1"/>
</dbReference>
<dbReference type="InterPro" id="IPR005814">
    <property type="entry name" value="Aminotrans_3"/>
</dbReference>
<dbReference type="InterPro" id="IPR015421">
    <property type="entry name" value="PyrdxlP-dep_Trfase_major"/>
</dbReference>
<dbReference type="EC" id="2.6.1.13" evidence="5"/>
<dbReference type="GO" id="GO:0019544">
    <property type="term" value="P:L-arginine catabolic process to L-glutamate"/>
    <property type="evidence" value="ECO:0007669"/>
    <property type="project" value="TreeGrafter"/>
</dbReference>
<comment type="similarity">
    <text evidence="2 4">Belongs to the class-III pyridoxal-phosphate-dependent aminotransferase family.</text>
</comment>
<gene>
    <name evidence="6" type="ORF">CCHLO57077_00007290</name>
</gene>
<dbReference type="PANTHER" id="PTHR11986">
    <property type="entry name" value="AMINOTRANSFERASE CLASS III"/>
    <property type="match status" value="1"/>
</dbReference>
<dbReference type="InterPro" id="IPR050103">
    <property type="entry name" value="Class-III_PLP-dep_AT"/>
</dbReference>
<protein>
    <recommendedName>
        <fullName evidence="5">Ornithine aminotransferase</fullName>
        <ecNumber evidence="5">2.6.1.13</ecNumber>
    </recommendedName>
</protein>
<keyword evidence="7" id="KW-1185">Reference proteome</keyword>
<keyword evidence="5" id="KW-0032">Aminotransferase</keyword>
<evidence type="ECO:0000256" key="1">
    <source>
        <dbReference type="ARBA" id="ARBA00001933"/>
    </source>
</evidence>
<keyword evidence="3 4" id="KW-0663">Pyridoxal phosphate</keyword>
<keyword evidence="5" id="KW-0808">Transferase</keyword>
<evidence type="ECO:0000256" key="5">
    <source>
        <dbReference type="RuleBase" id="RU365036"/>
    </source>
</evidence>
<organism evidence="6 7">
    <name type="scientific">Clonostachys chloroleuca</name>
    <dbReference type="NCBI Taxonomy" id="1926264"/>
    <lineage>
        <taxon>Eukaryota</taxon>
        <taxon>Fungi</taxon>
        <taxon>Dikarya</taxon>
        <taxon>Ascomycota</taxon>
        <taxon>Pezizomycotina</taxon>
        <taxon>Sordariomycetes</taxon>
        <taxon>Hypocreomycetidae</taxon>
        <taxon>Hypocreales</taxon>
        <taxon>Bionectriaceae</taxon>
        <taxon>Clonostachys</taxon>
    </lineage>
</organism>
<dbReference type="EMBL" id="CABFNP030001239">
    <property type="protein sequence ID" value="CAI6092810.1"/>
    <property type="molecule type" value="Genomic_DNA"/>
</dbReference>
<dbReference type="InterPro" id="IPR015424">
    <property type="entry name" value="PyrdxlP-dep_Trfase"/>
</dbReference>
<dbReference type="PANTHER" id="PTHR11986:SF18">
    <property type="entry name" value="ORNITHINE AMINOTRANSFERASE, MITOCHONDRIAL"/>
    <property type="match status" value="1"/>
</dbReference>
<dbReference type="Gene3D" id="3.40.640.10">
    <property type="entry name" value="Type I PLP-dependent aspartate aminotransferase-like (Major domain)"/>
    <property type="match status" value="2"/>
</dbReference>
<dbReference type="Pfam" id="PF00202">
    <property type="entry name" value="Aminotran_3"/>
    <property type="match status" value="2"/>
</dbReference>
<dbReference type="GO" id="GO:0030170">
    <property type="term" value="F:pyridoxal phosphate binding"/>
    <property type="evidence" value="ECO:0007669"/>
    <property type="project" value="InterPro"/>
</dbReference>
<dbReference type="SUPFAM" id="SSF53383">
    <property type="entry name" value="PLP-dependent transferases"/>
    <property type="match status" value="1"/>
</dbReference>
<dbReference type="Proteomes" id="UP001160390">
    <property type="component" value="Unassembled WGS sequence"/>
</dbReference>
<sequence>MAPSATPDVKQDNGLALSEKTADVIDRWRHNIRGGFATFPVAIESARGHIITDVDGKEYIDFISQFAVMSFGYSHPKILQATVDQLQRMPLSGTAYISPLYVQFAERINKKFGFDRVATMMSGSEAIDAALKIARKWGYNVKGIPENEAWIVTCDQCYHGSTLATMPLATVVSKDFGRHVPNVGPFGPSSRKLIPFGDIEALRETFEEDGHRIAAFMLEPIQGWAGTIFPPKGYLKAVHDLCKKHNILMVCFYPMSVIMGKKEVMDVVGRGEVLSTYGASPPACAAALAALDVLEEEKISERAERLSVLLTKTIKALNPPHVLEHRGGGMYHTLVIDESKPGVTARRTAALATLRGVLVGNGFNRLRFSPPITISEEDLVKAIGIIVQALKDVETIGDFPGSEFIN</sequence>
<comment type="pathway">
    <text evidence="5">Amino-acid biosynthesis; L-proline biosynthesis; L-glutamate 5-semialdehyde from L-ornithine: step 1/1.</text>
</comment>
<reference evidence="6" key="1">
    <citation type="submission" date="2023-01" db="EMBL/GenBank/DDBJ databases">
        <authorList>
            <person name="Piombo E."/>
        </authorList>
    </citation>
    <scope>NUCLEOTIDE SEQUENCE</scope>
</reference>
<dbReference type="AlphaFoldDB" id="A0AA35M9Y4"/>